<protein>
    <submittedName>
        <fullName evidence="3">Uncharacterized protein</fullName>
    </submittedName>
</protein>
<feature type="compositionally biased region" description="Low complexity" evidence="1">
    <location>
        <begin position="88"/>
        <end position="122"/>
    </location>
</feature>
<keyword evidence="4" id="KW-1185">Reference proteome</keyword>
<sequence>MRINFDFIKEKCRSLPVFIALITGAVTFAAILIIVGVSKNASKDAGSDVSLEDTYLKDANSSYHNKTWGDVAGDTDSASSQAASEVVTNSDSNTGSSDLTNSDSSSASSSGDTGNTANSGSGSSAGTGSSGSSSSGGSSSGGSGSSGSGNSGSTGGNSAASSGSTGASSTNYSDTGAATSNAVPSYNDGSSASIAGSSSAAGYAINAGFQQLYSNGSPVTNIYYYEENSVYCGQIVTYSNYTIIYLISRTSNFDASVKNVLSNLVGSYADTVWQKFITARVSQSFYIGEDNRLVRIVVPNVDGHYQIVIYN</sequence>
<proteinExistence type="predicted"/>
<keyword evidence="2" id="KW-0472">Membrane</keyword>
<evidence type="ECO:0000256" key="2">
    <source>
        <dbReference type="SAM" id="Phobius"/>
    </source>
</evidence>
<dbReference type="Proteomes" id="UP000236726">
    <property type="component" value="Unassembled WGS sequence"/>
</dbReference>
<feature type="compositionally biased region" description="Gly residues" evidence="1">
    <location>
        <begin position="138"/>
        <end position="155"/>
    </location>
</feature>
<dbReference type="RefSeq" id="WP_103952403.1">
    <property type="nucleotide sequence ID" value="NZ_FNUL01000004.1"/>
</dbReference>
<feature type="compositionally biased region" description="Low complexity" evidence="1">
    <location>
        <begin position="156"/>
        <end position="171"/>
    </location>
</feature>
<feature type="region of interest" description="Disordered" evidence="1">
    <location>
        <begin position="74"/>
        <end position="173"/>
    </location>
</feature>
<dbReference type="AlphaFoldDB" id="A0A1H5TAZ5"/>
<accession>A0A1H5TAZ5</accession>
<evidence type="ECO:0000256" key="1">
    <source>
        <dbReference type="SAM" id="MobiDB-lite"/>
    </source>
</evidence>
<evidence type="ECO:0000313" key="4">
    <source>
        <dbReference type="Proteomes" id="UP000236726"/>
    </source>
</evidence>
<evidence type="ECO:0000313" key="3">
    <source>
        <dbReference type="EMBL" id="SEF59157.1"/>
    </source>
</evidence>
<feature type="compositionally biased region" description="Polar residues" evidence="1">
    <location>
        <begin position="76"/>
        <end position="87"/>
    </location>
</feature>
<keyword evidence="2" id="KW-1133">Transmembrane helix</keyword>
<reference evidence="3 4" key="1">
    <citation type="submission" date="2016-10" db="EMBL/GenBank/DDBJ databases">
        <authorList>
            <person name="de Groot N.N."/>
        </authorList>
    </citation>
    <scope>NUCLEOTIDE SEQUENCE [LARGE SCALE GENOMIC DNA]</scope>
    <source>
        <strain evidence="3 4">D15d</strain>
    </source>
</reference>
<feature type="transmembrane region" description="Helical" evidence="2">
    <location>
        <begin position="12"/>
        <end position="37"/>
    </location>
</feature>
<dbReference type="EMBL" id="FNUL01000004">
    <property type="protein sequence ID" value="SEF59157.1"/>
    <property type="molecule type" value="Genomic_DNA"/>
</dbReference>
<name>A0A1H5TAZ5_9FIRM</name>
<gene>
    <name evidence="3" type="ORF">SAMN05216537_10442</name>
</gene>
<organism evidence="3 4">
    <name type="scientific">Lachnospira multipara</name>
    <dbReference type="NCBI Taxonomy" id="28051"/>
    <lineage>
        <taxon>Bacteria</taxon>
        <taxon>Bacillati</taxon>
        <taxon>Bacillota</taxon>
        <taxon>Clostridia</taxon>
        <taxon>Lachnospirales</taxon>
        <taxon>Lachnospiraceae</taxon>
        <taxon>Lachnospira</taxon>
    </lineage>
</organism>
<keyword evidence="2" id="KW-0812">Transmembrane</keyword>